<evidence type="ECO:0000313" key="3">
    <source>
        <dbReference type="Proteomes" id="UP001597327"/>
    </source>
</evidence>
<keyword evidence="1" id="KW-0472">Membrane</keyword>
<dbReference type="Proteomes" id="UP001597327">
    <property type="component" value="Unassembled WGS sequence"/>
</dbReference>
<name>A0ABW4JX52_9HYPH</name>
<sequence length="79" mass="8909">MSEAITRSVIERGDLAHLALFLWAAAASILALFLLRELAEANRRFMAFVDEIARLNRHLSRAADRARLESSWQDGPSRS</sequence>
<accession>A0ABW4JX52</accession>
<evidence type="ECO:0000313" key="2">
    <source>
        <dbReference type="EMBL" id="MFD1694850.1"/>
    </source>
</evidence>
<gene>
    <name evidence="2" type="ORF">ACFSC7_04925</name>
</gene>
<dbReference type="EMBL" id="JBHUFA010000001">
    <property type="protein sequence ID" value="MFD1694850.1"/>
    <property type="molecule type" value="Genomic_DNA"/>
</dbReference>
<keyword evidence="3" id="KW-1185">Reference proteome</keyword>
<keyword evidence="1" id="KW-1133">Transmembrane helix</keyword>
<dbReference type="RefSeq" id="WP_149891344.1">
    <property type="nucleotide sequence ID" value="NZ_JBHUFA010000001.1"/>
</dbReference>
<keyword evidence="1" id="KW-0812">Transmembrane</keyword>
<protein>
    <submittedName>
        <fullName evidence="2">Uncharacterized protein</fullName>
    </submittedName>
</protein>
<feature type="transmembrane region" description="Helical" evidence="1">
    <location>
        <begin position="15"/>
        <end position="35"/>
    </location>
</feature>
<reference evidence="3" key="1">
    <citation type="journal article" date="2019" name="Int. J. Syst. Evol. Microbiol.">
        <title>The Global Catalogue of Microorganisms (GCM) 10K type strain sequencing project: providing services to taxonomists for standard genome sequencing and annotation.</title>
        <authorList>
            <consortium name="The Broad Institute Genomics Platform"/>
            <consortium name="The Broad Institute Genome Sequencing Center for Infectious Disease"/>
            <person name="Wu L."/>
            <person name="Ma J."/>
        </authorList>
    </citation>
    <scope>NUCLEOTIDE SEQUENCE [LARGE SCALE GENOMIC DNA]</scope>
    <source>
        <strain evidence="3">JCM 3369</strain>
    </source>
</reference>
<proteinExistence type="predicted"/>
<comment type="caution">
    <text evidence="2">The sequence shown here is derived from an EMBL/GenBank/DDBJ whole genome shotgun (WGS) entry which is preliminary data.</text>
</comment>
<organism evidence="2 3">
    <name type="scientific">Roseibium aestuarii</name>
    <dbReference type="NCBI Taxonomy" id="2600299"/>
    <lineage>
        <taxon>Bacteria</taxon>
        <taxon>Pseudomonadati</taxon>
        <taxon>Pseudomonadota</taxon>
        <taxon>Alphaproteobacteria</taxon>
        <taxon>Hyphomicrobiales</taxon>
        <taxon>Stappiaceae</taxon>
        <taxon>Roseibium</taxon>
    </lineage>
</organism>
<evidence type="ECO:0000256" key="1">
    <source>
        <dbReference type="SAM" id="Phobius"/>
    </source>
</evidence>